<reference evidence="4" key="2">
    <citation type="submission" date="2018-02" db="UniProtKB">
        <authorList>
            <consortium name="EnsemblPlants"/>
        </authorList>
    </citation>
    <scope>IDENTIFICATION</scope>
    <source>
        <strain evidence="4">Williams 82</strain>
    </source>
</reference>
<evidence type="ECO:0000313" key="4">
    <source>
        <dbReference type="EnsemblPlants" id="KRG99855"/>
    </source>
</evidence>
<dbReference type="Pfam" id="PF24068">
    <property type="entry name" value="TPD1_C"/>
    <property type="match status" value="1"/>
</dbReference>
<dbReference type="InterPro" id="IPR040361">
    <property type="entry name" value="TPD1"/>
</dbReference>
<dbReference type="EnsemblPlants" id="KRG99855">
    <property type="protein sequence ID" value="KRG99855"/>
    <property type="gene ID" value="GLYMA_18G175600"/>
</dbReference>
<keyword evidence="5" id="KW-1185">Reference proteome</keyword>
<feature type="signal peptide" evidence="2">
    <location>
        <begin position="1"/>
        <end position="20"/>
    </location>
</feature>
<dbReference type="GO" id="GO:0001709">
    <property type="term" value="P:cell fate determination"/>
    <property type="evidence" value="ECO:0000318"/>
    <property type="project" value="GO_Central"/>
</dbReference>
<sequence>MTNNIFSIVLFLVLISQGNPEWSVTITNKCPCIQKNVILNCTGFQSVERVNPSLLRVSRGGCLINAGQPIYGDAIKFKYASNQQFPMKPISSDIFCS</sequence>
<protein>
    <submittedName>
        <fullName evidence="3 4">Uncharacterized protein</fullName>
    </submittedName>
</protein>
<feature type="chain" id="PRO_5014520894" evidence="2">
    <location>
        <begin position="21"/>
        <end position="97"/>
    </location>
</feature>
<gene>
    <name evidence="3" type="ORF">GLYMA_18G175600</name>
</gene>
<evidence type="ECO:0000256" key="2">
    <source>
        <dbReference type="SAM" id="SignalP"/>
    </source>
</evidence>
<reference evidence="3 4" key="1">
    <citation type="journal article" date="2010" name="Nature">
        <title>Genome sequence of the palaeopolyploid soybean.</title>
        <authorList>
            <person name="Schmutz J."/>
            <person name="Cannon S.B."/>
            <person name="Schlueter J."/>
            <person name="Ma J."/>
            <person name="Mitros T."/>
            <person name="Nelson W."/>
            <person name="Hyten D.L."/>
            <person name="Song Q."/>
            <person name="Thelen J.J."/>
            <person name="Cheng J."/>
            <person name="Xu D."/>
            <person name="Hellsten U."/>
            <person name="May G.D."/>
            <person name="Yu Y."/>
            <person name="Sakurai T."/>
            <person name="Umezawa T."/>
            <person name="Bhattacharyya M.K."/>
            <person name="Sandhu D."/>
            <person name="Valliyodan B."/>
            <person name="Lindquist E."/>
            <person name="Peto M."/>
            <person name="Grant D."/>
            <person name="Shu S."/>
            <person name="Goodstein D."/>
            <person name="Barry K."/>
            <person name="Futrell-Griggs M."/>
            <person name="Abernathy B."/>
            <person name="Du J."/>
            <person name="Tian Z."/>
            <person name="Zhu L."/>
            <person name="Gill N."/>
            <person name="Joshi T."/>
            <person name="Libault M."/>
            <person name="Sethuraman A."/>
            <person name="Zhang X.-C."/>
            <person name="Shinozaki K."/>
            <person name="Nguyen H.T."/>
            <person name="Wing R.A."/>
            <person name="Cregan P."/>
            <person name="Specht J."/>
            <person name="Grimwood J."/>
            <person name="Rokhsar D."/>
            <person name="Stacey G."/>
            <person name="Shoemaker R.C."/>
            <person name="Jackson S.A."/>
        </authorList>
    </citation>
    <scope>NUCLEOTIDE SEQUENCE</scope>
    <source>
        <strain evidence="4">cv. Williams 82</strain>
        <tissue evidence="3">Callus</tissue>
    </source>
</reference>
<dbReference type="FunCoup" id="A0A0R0F128">
    <property type="interactions" value="127"/>
</dbReference>
<dbReference type="EMBL" id="CM000851">
    <property type="protein sequence ID" value="KRG99855.1"/>
    <property type="molecule type" value="Genomic_DNA"/>
</dbReference>
<dbReference type="AlphaFoldDB" id="A0A0R0F128"/>
<evidence type="ECO:0000256" key="1">
    <source>
        <dbReference type="ARBA" id="ARBA00022729"/>
    </source>
</evidence>
<name>A0A0R0F128_SOYBN</name>
<evidence type="ECO:0000313" key="5">
    <source>
        <dbReference type="Proteomes" id="UP000008827"/>
    </source>
</evidence>
<reference evidence="3" key="3">
    <citation type="submission" date="2018-07" db="EMBL/GenBank/DDBJ databases">
        <title>WGS assembly of Glycine max.</title>
        <authorList>
            <person name="Schmutz J."/>
            <person name="Cannon S."/>
            <person name="Schlueter J."/>
            <person name="Ma J."/>
            <person name="Mitros T."/>
            <person name="Nelson W."/>
            <person name="Hyten D."/>
            <person name="Song Q."/>
            <person name="Thelen J."/>
            <person name="Cheng J."/>
            <person name="Xu D."/>
            <person name="Hellsten U."/>
            <person name="May G."/>
            <person name="Yu Y."/>
            <person name="Sakurai T."/>
            <person name="Umezawa T."/>
            <person name="Bhattacharyya M."/>
            <person name="Sandhu D."/>
            <person name="Valliyodan B."/>
            <person name="Lindquist E."/>
            <person name="Peto M."/>
            <person name="Grant D."/>
            <person name="Shu S."/>
            <person name="Goodstein D."/>
            <person name="Barry K."/>
            <person name="Futrell-Griggs M."/>
            <person name="Abernathy B."/>
            <person name="Du J."/>
            <person name="Tian Z."/>
            <person name="Zhu L."/>
            <person name="Gill N."/>
            <person name="Joshi T."/>
            <person name="Libault M."/>
            <person name="Sethuraman A."/>
            <person name="Zhang X."/>
            <person name="Shinozaki K."/>
            <person name="Nguyen H."/>
            <person name="Wing R."/>
            <person name="Cregan P."/>
            <person name="Specht J."/>
            <person name="Grimwood J."/>
            <person name="Rokhsar D."/>
            <person name="Stacey G."/>
            <person name="Shoemaker R."/>
            <person name="Jackson S."/>
        </authorList>
    </citation>
    <scope>NUCLEOTIDE SEQUENCE</scope>
    <source>
        <tissue evidence="3">Callus</tissue>
    </source>
</reference>
<dbReference type="PANTHER" id="PTHR33184">
    <property type="entry name" value="PROTEIN TAPETUM DETERMINANT 1-LIKE-RELATED"/>
    <property type="match status" value="1"/>
</dbReference>
<dbReference type="Gramene" id="KRG99855">
    <property type="protein sequence ID" value="KRG99855"/>
    <property type="gene ID" value="GLYMA_18G175600"/>
</dbReference>
<dbReference type="InParanoid" id="A0A0R0F128"/>
<evidence type="ECO:0000313" key="3">
    <source>
        <dbReference type="EMBL" id="KRG99855.1"/>
    </source>
</evidence>
<organism evidence="3">
    <name type="scientific">Glycine max</name>
    <name type="common">Soybean</name>
    <name type="synonym">Glycine hispida</name>
    <dbReference type="NCBI Taxonomy" id="3847"/>
    <lineage>
        <taxon>Eukaryota</taxon>
        <taxon>Viridiplantae</taxon>
        <taxon>Streptophyta</taxon>
        <taxon>Embryophyta</taxon>
        <taxon>Tracheophyta</taxon>
        <taxon>Spermatophyta</taxon>
        <taxon>Magnoliopsida</taxon>
        <taxon>eudicotyledons</taxon>
        <taxon>Gunneridae</taxon>
        <taxon>Pentapetalae</taxon>
        <taxon>rosids</taxon>
        <taxon>fabids</taxon>
        <taxon>Fabales</taxon>
        <taxon>Fabaceae</taxon>
        <taxon>Papilionoideae</taxon>
        <taxon>50 kb inversion clade</taxon>
        <taxon>NPAAA clade</taxon>
        <taxon>indigoferoid/millettioid clade</taxon>
        <taxon>Phaseoleae</taxon>
        <taxon>Glycine</taxon>
        <taxon>Glycine subgen. Soja</taxon>
    </lineage>
</organism>
<keyword evidence="1 2" id="KW-0732">Signal</keyword>
<dbReference type="OMA" id="CLINAGQ"/>
<dbReference type="Proteomes" id="UP000008827">
    <property type="component" value="Chromosome 18"/>
</dbReference>
<proteinExistence type="predicted"/>
<accession>A0A0R0F128</accession>
<dbReference type="PANTHER" id="PTHR33184:SF64">
    <property type="entry name" value="BETA-1,3-N-ACETYLGLUCOSAMINYLTRANSFERASE FAMILY PROTEIN"/>
    <property type="match status" value="1"/>
</dbReference>